<gene>
    <name evidence="2" type="ORF">ANCDUO_18950</name>
</gene>
<sequence>MDELLSALSVDSGVAPNLGVEESSSRPPPPARRSSTITSATPTAPSIAEARMSMGSVMG</sequence>
<evidence type="ECO:0000256" key="1">
    <source>
        <dbReference type="SAM" id="MobiDB-lite"/>
    </source>
</evidence>
<feature type="region of interest" description="Disordered" evidence="1">
    <location>
        <begin position="1"/>
        <end position="59"/>
    </location>
</feature>
<accession>A0A0C2C3V2</accession>
<dbReference type="EMBL" id="KN748071">
    <property type="protein sequence ID" value="KIH50968.1"/>
    <property type="molecule type" value="Genomic_DNA"/>
</dbReference>
<reference evidence="2 3" key="1">
    <citation type="submission" date="2013-12" db="EMBL/GenBank/DDBJ databases">
        <title>Draft genome of the parsitic nematode Ancylostoma duodenale.</title>
        <authorList>
            <person name="Mitreva M."/>
        </authorList>
    </citation>
    <scope>NUCLEOTIDE SEQUENCE [LARGE SCALE GENOMIC DNA]</scope>
    <source>
        <strain evidence="2 3">Zhejiang</strain>
    </source>
</reference>
<evidence type="ECO:0000313" key="3">
    <source>
        <dbReference type="Proteomes" id="UP000054047"/>
    </source>
</evidence>
<protein>
    <submittedName>
        <fullName evidence="2">Uncharacterized protein</fullName>
    </submittedName>
</protein>
<keyword evidence="3" id="KW-1185">Reference proteome</keyword>
<evidence type="ECO:0000313" key="2">
    <source>
        <dbReference type="EMBL" id="KIH50968.1"/>
    </source>
</evidence>
<dbReference type="AlphaFoldDB" id="A0A0C2C3V2"/>
<name>A0A0C2C3V2_9BILA</name>
<organism evidence="2 3">
    <name type="scientific">Ancylostoma duodenale</name>
    <dbReference type="NCBI Taxonomy" id="51022"/>
    <lineage>
        <taxon>Eukaryota</taxon>
        <taxon>Metazoa</taxon>
        <taxon>Ecdysozoa</taxon>
        <taxon>Nematoda</taxon>
        <taxon>Chromadorea</taxon>
        <taxon>Rhabditida</taxon>
        <taxon>Rhabditina</taxon>
        <taxon>Rhabditomorpha</taxon>
        <taxon>Strongyloidea</taxon>
        <taxon>Ancylostomatidae</taxon>
        <taxon>Ancylostomatinae</taxon>
        <taxon>Ancylostoma</taxon>
    </lineage>
</organism>
<feature type="compositionally biased region" description="Low complexity" evidence="1">
    <location>
        <begin position="32"/>
        <end position="48"/>
    </location>
</feature>
<proteinExistence type="predicted"/>
<dbReference type="Proteomes" id="UP000054047">
    <property type="component" value="Unassembled WGS sequence"/>
</dbReference>